<dbReference type="SUPFAM" id="SSF56672">
    <property type="entry name" value="DNA/RNA polymerases"/>
    <property type="match status" value="1"/>
</dbReference>
<dbReference type="GO" id="GO:0006508">
    <property type="term" value="P:proteolysis"/>
    <property type="evidence" value="ECO:0007669"/>
    <property type="project" value="InterPro"/>
</dbReference>
<dbReference type="InterPro" id="IPR001969">
    <property type="entry name" value="Aspartic_peptidase_AS"/>
</dbReference>
<sequence>MSWHISPPGCKGLVDTGAQCTLMPSSYKGAEPICISGVTGGSQQLTALEAEVGLLGMSGKAPHRDWPIGSVLPWHRLPDERVFRGLKKVLAFGIAALEREEIKQLSTLPSLLEDPSVVRLLKVEEQQVPTATTTVHERQYHTNGDSLILIQVISKTRSPFNSPIWPVQKSNGEWRLTVDYCGLNEVTLPLSAAMLDIIELQVVDKLEKLLKEKVNRISLQR</sequence>
<name>A0AAN7PZW2_MYCAM</name>
<evidence type="ECO:0000313" key="2">
    <source>
        <dbReference type="Proteomes" id="UP001333110"/>
    </source>
</evidence>
<dbReference type="GO" id="GO:0004190">
    <property type="term" value="F:aspartic-type endopeptidase activity"/>
    <property type="evidence" value="ECO:0007669"/>
    <property type="project" value="InterPro"/>
</dbReference>
<dbReference type="PROSITE" id="PS00141">
    <property type="entry name" value="ASP_PROTEASE"/>
    <property type="match status" value="1"/>
</dbReference>
<dbReference type="Proteomes" id="UP001333110">
    <property type="component" value="Unassembled WGS sequence"/>
</dbReference>
<proteinExistence type="predicted"/>
<evidence type="ECO:0000313" key="1">
    <source>
        <dbReference type="EMBL" id="KAK4830256.1"/>
    </source>
</evidence>
<organism evidence="1 2">
    <name type="scientific">Mycteria americana</name>
    <name type="common">Wood stork</name>
    <dbReference type="NCBI Taxonomy" id="33587"/>
    <lineage>
        <taxon>Eukaryota</taxon>
        <taxon>Metazoa</taxon>
        <taxon>Chordata</taxon>
        <taxon>Craniata</taxon>
        <taxon>Vertebrata</taxon>
        <taxon>Euteleostomi</taxon>
        <taxon>Archelosauria</taxon>
        <taxon>Archosauria</taxon>
        <taxon>Dinosauria</taxon>
        <taxon>Saurischia</taxon>
        <taxon>Theropoda</taxon>
        <taxon>Coelurosauria</taxon>
        <taxon>Aves</taxon>
        <taxon>Neognathae</taxon>
        <taxon>Neoaves</taxon>
        <taxon>Aequornithes</taxon>
        <taxon>Ciconiiformes</taxon>
        <taxon>Ciconiidae</taxon>
        <taxon>Mycteria</taxon>
    </lineage>
</organism>
<keyword evidence="2" id="KW-1185">Reference proteome</keyword>
<gene>
    <name evidence="1" type="ORF">QYF61_009323</name>
</gene>
<comment type="caution">
    <text evidence="1">The sequence shown here is derived from an EMBL/GenBank/DDBJ whole genome shotgun (WGS) entry which is preliminary data.</text>
</comment>
<protein>
    <submittedName>
        <fullName evidence="1">Uncharacterized protein</fullName>
    </submittedName>
</protein>
<reference evidence="1 2" key="1">
    <citation type="journal article" date="2023" name="J. Hered.">
        <title>Chromosome-level genome of the wood stork (Mycteria americana) provides insight into avian chromosome evolution.</title>
        <authorList>
            <person name="Flamio R. Jr."/>
            <person name="Ramstad K.M."/>
        </authorList>
    </citation>
    <scope>NUCLEOTIDE SEQUENCE [LARGE SCALE GENOMIC DNA]</scope>
    <source>
        <strain evidence="1">JAX WOST 10</strain>
    </source>
</reference>
<dbReference type="Gene3D" id="3.10.10.10">
    <property type="entry name" value="HIV Type 1 Reverse Transcriptase, subunit A, domain 1"/>
    <property type="match status" value="1"/>
</dbReference>
<dbReference type="InterPro" id="IPR043502">
    <property type="entry name" value="DNA/RNA_pol_sf"/>
</dbReference>
<dbReference type="AlphaFoldDB" id="A0AAN7PZW2"/>
<accession>A0AAN7PZW2</accession>
<dbReference type="EMBL" id="JAUNZN010000001">
    <property type="protein sequence ID" value="KAK4830256.1"/>
    <property type="molecule type" value="Genomic_DNA"/>
</dbReference>